<dbReference type="RefSeq" id="WP_071314658.1">
    <property type="nucleotide sequence ID" value="NZ_MLQQ01000049.1"/>
</dbReference>
<dbReference type="SUPFAM" id="SSF50037">
    <property type="entry name" value="C-terminal domain of transcriptional repressors"/>
    <property type="match status" value="1"/>
</dbReference>
<keyword evidence="4" id="KW-1185">Reference proteome</keyword>
<dbReference type="Proteomes" id="UP000180098">
    <property type="component" value="Unassembled WGS sequence"/>
</dbReference>
<organism evidence="3 4">
    <name type="scientific">Anaerobacillus arseniciselenatis</name>
    <dbReference type="NCBI Taxonomy" id="85682"/>
    <lineage>
        <taxon>Bacteria</taxon>
        <taxon>Bacillati</taxon>
        <taxon>Bacillota</taxon>
        <taxon>Bacilli</taxon>
        <taxon>Bacillales</taxon>
        <taxon>Bacillaceae</taxon>
        <taxon>Anaerobacillus</taxon>
    </lineage>
</organism>
<dbReference type="GO" id="GO:0046914">
    <property type="term" value="F:transition metal ion binding"/>
    <property type="evidence" value="ECO:0007669"/>
    <property type="project" value="InterPro"/>
</dbReference>
<dbReference type="Pfam" id="PF04023">
    <property type="entry name" value="FeoA"/>
    <property type="match status" value="1"/>
</dbReference>
<dbReference type="PANTHER" id="PTHR42954:SF2">
    <property type="entry name" value="FE(2+) TRANSPORT PROTEIN A"/>
    <property type="match status" value="1"/>
</dbReference>
<gene>
    <name evidence="3" type="ORF">BKP35_17325</name>
</gene>
<evidence type="ECO:0000259" key="2">
    <source>
        <dbReference type="SMART" id="SM00899"/>
    </source>
</evidence>
<dbReference type="PANTHER" id="PTHR42954">
    <property type="entry name" value="FE(2+) TRANSPORT PROTEIN A"/>
    <property type="match status" value="1"/>
</dbReference>
<dbReference type="InterPro" id="IPR038157">
    <property type="entry name" value="FeoA_core_dom"/>
</dbReference>
<name>A0A1S2L970_9BACI</name>
<proteinExistence type="predicted"/>
<dbReference type="InterPro" id="IPR052713">
    <property type="entry name" value="FeoA"/>
</dbReference>
<dbReference type="SMART" id="SM00899">
    <property type="entry name" value="FeoA"/>
    <property type="match status" value="1"/>
</dbReference>
<keyword evidence="1" id="KW-0408">Iron</keyword>
<evidence type="ECO:0000313" key="3">
    <source>
        <dbReference type="EMBL" id="OIJ08864.1"/>
    </source>
</evidence>
<reference evidence="3 4" key="1">
    <citation type="submission" date="2016-10" db="EMBL/GenBank/DDBJ databases">
        <title>Draft genome sequences of four alkaliphilic bacteria belonging to the Anaerobacillus genus.</title>
        <authorList>
            <person name="Bassil N.M."/>
            <person name="Lloyd J.R."/>
        </authorList>
    </citation>
    <scope>NUCLEOTIDE SEQUENCE [LARGE SCALE GENOMIC DNA]</scope>
    <source>
        <strain evidence="3 4">DSM 15340</strain>
    </source>
</reference>
<comment type="caution">
    <text evidence="3">The sequence shown here is derived from an EMBL/GenBank/DDBJ whole genome shotgun (WGS) entry which is preliminary data.</text>
</comment>
<protein>
    <recommendedName>
        <fullName evidence="2">Ferrous iron transporter FeoA-like domain-containing protein</fullName>
    </recommendedName>
</protein>
<accession>A0A1S2L970</accession>
<feature type="domain" description="Ferrous iron transporter FeoA-like" evidence="2">
    <location>
        <begin position="1"/>
        <end position="70"/>
    </location>
</feature>
<dbReference type="AlphaFoldDB" id="A0A1S2L970"/>
<evidence type="ECO:0000256" key="1">
    <source>
        <dbReference type="ARBA" id="ARBA00023004"/>
    </source>
</evidence>
<dbReference type="InterPro" id="IPR007167">
    <property type="entry name" value="Fe-transptr_FeoA-like"/>
</dbReference>
<dbReference type="EMBL" id="MLQQ01000049">
    <property type="protein sequence ID" value="OIJ08864.1"/>
    <property type="molecule type" value="Genomic_DNA"/>
</dbReference>
<dbReference type="Gene3D" id="2.30.30.90">
    <property type="match status" value="1"/>
</dbReference>
<evidence type="ECO:0000313" key="4">
    <source>
        <dbReference type="Proteomes" id="UP000180098"/>
    </source>
</evidence>
<dbReference type="InterPro" id="IPR008988">
    <property type="entry name" value="Transcriptional_repressor_C"/>
</dbReference>
<sequence length="73" mass="8072">MNANVGQTVIIKDLSKANSLIRRRLLDLGIVEEATVMVANKMPFGGPILIEYKSNRIAIRKVDAQKIVVGWHG</sequence>